<evidence type="ECO:0000256" key="5">
    <source>
        <dbReference type="ARBA" id="ARBA00022984"/>
    </source>
</evidence>
<sequence>MTLISRLLGFVRDVSVAWILGAGWMADVFFVAFKLPNLFRRLFAEGAFNLAFVPIFAGKLETESRDDTRLFAAQAQSGLLVVLLVFTVVVELLMPWVVSAIAPGFVDEPEKFNLAVELVRITFPYLIFISLVSLLAGILNSLGKFWAAAATPILLNITLIAAVFGLSPLMASPAYALSWGVSIAGGVQLAWMVWHTWRAGWMPRLVRPRLTDDVKRLLKRIAPVAVGAGIYQISLLIDTIIASLLVSGSISYLFYADRVVQLPLGVVGVAVGTALLPLLSRQIKAGDTKSAIDSQNRAVEFALLLTLPAAVALFVLPETITSVLFQRGEFSPSDTAKTALALKVFACGLPAYVLVKAFAPGYFAREDMSTPIKIGAVCVGVNIAVALALMGPLAHVGLAAATVVSQWLNAGLLAFFLIRRGQFHFDARFFRRTARTSAAVGGMAIVVMACDWVLMDKFSGWLGGGSAEKAIALAVIIVSGMASYALFAHVLGAASLGDVKRWMRRPAKQTPPV</sequence>
<evidence type="ECO:0000256" key="2">
    <source>
        <dbReference type="ARBA" id="ARBA00022475"/>
    </source>
</evidence>
<keyword evidence="10 11" id="KW-0813">Transport</keyword>
<evidence type="ECO:0000256" key="7">
    <source>
        <dbReference type="ARBA" id="ARBA00023136"/>
    </source>
</evidence>
<name>A0A1E5Q3L0_9PROT</name>
<dbReference type="AlphaFoldDB" id="A0A1E5Q3L0"/>
<dbReference type="GO" id="GO:0015648">
    <property type="term" value="F:lipid-linked peptidoglycan transporter activity"/>
    <property type="evidence" value="ECO:0007669"/>
    <property type="project" value="UniProtKB-UniRule"/>
</dbReference>
<evidence type="ECO:0000313" key="12">
    <source>
        <dbReference type="EMBL" id="OEJ64350.1"/>
    </source>
</evidence>
<dbReference type="InterPro" id="IPR004268">
    <property type="entry name" value="MurJ"/>
</dbReference>
<evidence type="ECO:0000313" key="13">
    <source>
        <dbReference type="Proteomes" id="UP000095347"/>
    </source>
</evidence>
<dbReference type="GO" id="GO:0034204">
    <property type="term" value="P:lipid translocation"/>
    <property type="evidence" value="ECO:0007669"/>
    <property type="project" value="TreeGrafter"/>
</dbReference>
<feature type="transmembrane region" description="Helical" evidence="10">
    <location>
        <begin position="7"/>
        <end position="26"/>
    </location>
</feature>
<feature type="transmembrane region" description="Helical" evidence="10">
    <location>
        <begin position="470"/>
        <end position="496"/>
    </location>
</feature>
<dbReference type="NCBIfam" id="TIGR01695">
    <property type="entry name" value="murJ_mviN"/>
    <property type="match status" value="1"/>
</dbReference>
<comment type="function">
    <text evidence="8 10 11">Involved in peptidoglycan biosynthesis. Transports lipid-linked peptidoglycan precursors from the inner to the outer leaflet of the cytoplasmic membrane.</text>
</comment>
<feature type="transmembrane region" description="Helical" evidence="10">
    <location>
        <begin position="221"/>
        <end position="254"/>
    </location>
</feature>
<dbReference type="CDD" id="cd13123">
    <property type="entry name" value="MATE_MurJ_like"/>
    <property type="match status" value="1"/>
</dbReference>
<dbReference type="GO" id="GO:0008360">
    <property type="term" value="P:regulation of cell shape"/>
    <property type="evidence" value="ECO:0007669"/>
    <property type="project" value="UniProtKB-UniRule"/>
</dbReference>
<evidence type="ECO:0000256" key="6">
    <source>
        <dbReference type="ARBA" id="ARBA00022989"/>
    </source>
</evidence>
<comment type="subcellular location">
    <subcellularLocation>
        <location evidence="10">Cell inner membrane</location>
        <topology evidence="10">Multi-pass membrane protein</topology>
    </subcellularLocation>
    <subcellularLocation>
        <location evidence="1">Cell membrane</location>
        <topology evidence="1">Multi-pass membrane protein</topology>
    </subcellularLocation>
</comment>
<evidence type="ECO:0000256" key="9">
    <source>
        <dbReference type="ARBA" id="ARBA00061532"/>
    </source>
</evidence>
<dbReference type="PIRSF" id="PIRSF002869">
    <property type="entry name" value="MviN"/>
    <property type="match status" value="1"/>
</dbReference>
<gene>
    <name evidence="10" type="primary">murJ</name>
    <name evidence="12" type="ORF">BEN30_16770</name>
</gene>
<evidence type="ECO:0000256" key="3">
    <source>
        <dbReference type="ARBA" id="ARBA00022692"/>
    </source>
</evidence>
<keyword evidence="13" id="KW-1185">Reference proteome</keyword>
<keyword evidence="4 10" id="KW-0133">Cell shape</keyword>
<keyword evidence="3 10" id="KW-0812">Transmembrane</keyword>
<evidence type="ECO:0000256" key="10">
    <source>
        <dbReference type="HAMAP-Rule" id="MF_02078"/>
    </source>
</evidence>
<evidence type="ECO:0000256" key="1">
    <source>
        <dbReference type="ARBA" id="ARBA00004651"/>
    </source>
</evidence>
<keyword evidence="10" id="KW-0997">Cell inner membrane</keyword>
<comment type="caution">
    <text evidence="12">The sequence shown here is derived from an EMBL/GenBank/DDBJ whole genome shotgun (WGS) entry which is preliminary data.</text>
</comment>
<dbReference type="EMBL" id="MCGG01000072">
    <property type="protein sequence ID" value="OEJ64350.1"/>
    <property type="molecule type" value="Genomic_DNA"/>
</dbReference>
<dbReference type="PANTHER" id="PTHR47019">
    <property type="entry name" value="LIPID II FLIPPASE MURJ"/>
    <property type="match status" value="1"/>
</dbReference>
<dbReference type="PRINTS" id="PR01806">
    <property type="entry name" value="VIRFACTRMVIN"/>
</dbReference>
<dbReference type="PANTHER" id="PTHR47019:SF1">
    <property type="entry name" value="LIPID II FLIPPASE MURJ"/>
    <property type="match status" value="1"/>
</dbReference>
<evidence type="ECO:0000256" key="11">
    <source>
        <dbReference type="PIRNR" id="PIRNR002869"/>
    </source>
</evidence>
<dbReference type="Pfam" id="PF03023">
    <property type="entry name" value="MurJ"/>
    <property type="match status" value="1"/>
</dbReference>
<keyword evidence="2 10" id="KW-1003">Cell membrane</keyword>
<feature type="transmembrane region" description="Helical" evidence="10">
    <location>
        <begin position="371"/>
        <end position="390"/>
    </location>
</feature>
<evidence type="ECO:0000256" key="4">
    <source>
        <dbReference type="ARBA" id="ARBA00022960"/>
    </source>
</evidence>
<feature type="transmembrane region" description="Helical" evidence="10">
    <location>
        <begin position="301"/>
        <end position="320"/>
    </location>
</feature>
<dbReference type="HAMAP" id="MF_02078">
    <property type="entry name" value="MurJ_MviN"/>
    <property type="match status" value="1"/>
</dbReference>
<feature type="transmembrane region" description="Helical" evidence="10">
    <location>
        <begin position="176"/>
        <end position="200"/>
    </location>
</feature>
<reference evidence="13" key="1">
    <citation type="submission" date="2016-07" db="EMBL/GenBank/DDBJ databases">
        <authorList>
            <person name="Florea S."/>
            <person name="Webb J.S."/>
            <person name="Jaromczyk J."/>
            <person name="Schardl C.L."/>
        </authorList>
    </citation>
    <scope>NUCLEOTIDE SEQUENCE [LARGE SCALE GENOMIC DNA]</scope>
    <source>
        <strain evidence="13">MV-1</strain>
    </source>
</reference>
<feature type="transmembrane region" description="Helical" evidence="10">
    <location>
        <begin position="145"/>
        <end position="164"/>
    </location>
</feature>
<dbReference type="GO" id="GO:0071555">
    <property type="term" value="P:cell wall organization"/>
    <property type="evidence" value="ECO:0007669"/>
    <property type="project" value="UniProtKB-UniRule"/>
</dbReference>
<accession>A0A1E5Q3L0</accession>
<keyword evidence="10 11" id="KW-0961">Cell wall biogenesis/degradation</keyword>
<feature type="transmembrane region" description="Helical" evidence="10">
    <location>
        <begin position="118"/>
        <end position="138"/>
    </location>
</feature>
<dbReference type="GO" id="GO:0005886">
    <property type="term" value="C:plasma membrane"/>
    <property type="evidence" value="ECO:0007669"/>
    <property type="project" value="UniProtKB-SubCell"/>
</dbReference>
<evidence type="ECO:0000256" key="8">
    <source>
        <dbReference type="ARBA" id="ARBA00060041"/>
    </source>
</evidence>
<keyword evidence="5 10" id="KW-0573">Peptidoglycan synthesis</keyword>
<dbReference type="UniPathway" id="UPA00219"/>
<feature type="transmembrane region" description="Helical" evidence="10">
    <location>
        <begin position="260"/>
        <end position="280"/>
    </location>
</feature>
<dbReference type="Proteomes" id="UP000095347">
    <property type="component" value="Unassembled WGS sequence"/>
</dbReference>
<feature type="transmembrane region" description="Helical" evidence="10">
    <location>
        <begin position="438"/>
        <end position="455"/>
    </location>
</feature>
<organism evidence="12 13">
    <name type="scientific">Magnetovibrio blakemorei</name>
    <dbReference type="NCBI Taxonomy" id="28181"/>
    <lineage>
        <taxon>Bacteria</taxon>
        <taxon>Pseudomonadati</taxon>
        <taxon>Pseudomonadota</taxon>
        <taxon>Alphaproteobacteria</taxon>
        <taxon>Rhodospirillales</taxon>
        <taxon>Magnetovibrionaceae</taxon>
        <taxon>Magnetovibrio</taxon>
    </lineage>
</organism>
<dbReference type="OrthoDB" id="9816572at2"/>
<keyword evidence="6 10" id="KW-1133">Transmembrane helix</keyword>
<dbReference type="InterPro" id="IPR051050">
    <property type="entry name" value="Lipid_II_flippase_MurJ/MviN"/>
</dbReference>
<dbReference type="STRING" id="28181.BEN30_16770"/>
<keyword evidence="7 10" id="KW-0472">Membrane</keyword>
<feature type="transmembrane region" description="Helical" evidence="10">
    <location>
        <begin position="78"/>
        <end position="98"/>
    </location>
</feature>
<comment type="similarity">
    <text evidence="9 10 11">Belongs to the MurJ/MviN family.</text>
</comment>
<dbReference type="GO" id="GO:0009252">
    <property type="term" value="P:peptidoglycan biosynthetic process"/>
    <property type="evidence" value="ECO:0007669"/>
    <property type="project" value="UniProtKB-UniRule"/>
</dbReference>
<feature type="transmembrane region" description="Helical" evidence="10">
    <location>
        <begin position="396"/>
        <end position="418"/>
    </location>
</feature>
<proteinExistence type="inferred from homology"/>
<feature type="transmembrane region" description="Helical" evidence="10">
    <location>
        <begin position="340"/>
        <end position="359"/>
    </location>
</feature>
<protein>
    <recommendedName>
        <fullName evidence="10">Probable lipid II flippase MurJ</fullName>
    </recommendedName>
</protein>
<comment type="pathway">
    <text evidence="10">Cell wall biogenesis; peptidoglycan biosynthesis.</text>
</comment>